<dbReference type="InterPro" id="IPR015943">
    <property type="entry name" value="WD40/YVTN_repeat-like_dom_sf"/>
</dbReference>
<comment type="caution">
    <text evidence="7">The sequence shown here is derived from an EMBL/GenBank/DDBJ whole genome shotgun (WGS) entry which is preliminary data.</text>
</comment>
<dbReference type="Pfam" id="PF17034">
    <property type="entry name" value="zinc_ribbon_16"/>
    <property type="match status" value="1"/>
</dbReference>
<organism evidence="7 8">
    <name type="scientific">Podospora appendiculata</name>
    <dbReference type="NCBI Taxonomy" id="314037"/>
    <lineage>
        <taxon>Eukaryota</taxon>
        <taxon>Fungi</taxon>
        <taxon>Dikarya</taxon>
        <taxon>Ascomycota</taxon>
        <taxon>Pezizomycotina</taxon>
        <taxon>Sordariomycetes</taxon>
        <taxon>Sordariomycetidae</taxon>
        <taxon>Sordariales</taxon>
        <taxon>Podosporaceae</taxon>
        <taxon>Podospora</taxon>
    </lineage>
</organism>
<dbReference type="InterPro" id="IPR037593">
    <property type="entry name" value="MIOS/Sea4"/>
</dbReference>
<dbReference type="PANTHER" id="PTHR16453:SF9">
    <property type="entry name" value="GATOR COMPLEX PROTEIN MIOS"/>
    <property type="match status" value="1"/>
</dbReference>
<dbReference type="PANTHER" id="PTHR16453">
    <property type="entry name" value="WD40 DOMAIN-CONTAINING PROTEIN MIO FAMILY MEMBER"/>
    <property type="match status" value="1"/>
</dbReference>
<evidence type="ECO:0000256" key="1">
    <source>
        <dbReference type="ARBA" id="ARBA00009713"/>
    </source>
</evidence>
<dbReference type="AlphaFoldDB" id="A0AAE1CFN4"/>
<evidence type="ECO:0000259" key="6">
    <source>
        <dbReference type="Pfam" id="PF21719"/>
    </source>
</evidence>
<dbReference type="GO" id="GO:0005737">
    <property type="term" value="C:cytoplasm"/>
    <property type="evidence" value="ECO:0007669"/>
    <property type="project" value="TreeGrafter"/>
</dbReference>
<dbReference type="EMBL" id="JAULSO010000001">
    <property type="protein sequence ID" value="KAK3692544.1"/>
    <property type="molecule type" value="Genomic_DNA"/>
</dbReference>
<keyword evidence="3" id="KW-0677">Repeat</keyword>
<evidence type="ECO:0000256" key="2">
    <source>
        <dbReference type="ARBA" id="ARBA00022574"/>
    </source>
</evidence>
<dbReference type="InterPro" id="IPR036322">
    <property type="entry name" value="WD40_repeat_dom_sf"/>
</dbReference>
<comment type="similarity">
    <text evidence="1">Belongs to the WD repeat mio family.</text>
</comment>
<dbReference type="SUPFAM" id="SSF50978">
    <property type="entry name" value="WD40 repeat-like"/>
    <property type="match status" value="1"/>
</dbReference>
<accession>A0AAE1CFN4</accession>
<dbReference type="Pfam" id="PF21719">
    <property type="entry name" value="MIOS_a-sol"/>
    <property type="match status" value="1"/>
</dbReference>
<name>A0AAE1CFN4_9PEZI</name>
<evidence type="ECO:0000313" key="8">
    <source>
        <dbReference type="Proteomes" id="UP001270362"/>
    </source>
</evidence>
<evidence type="ECO:0000256" key="3">
    <source>
        <dbReference type="ARBA" id="ARBA00022737"/>
    </source>
</evidence>
<sequence>MDRPEPGLIKWSPNAAHDSFLHINLQHRVVQLYEPTGHARRGRFDWRRLAKHDDLPPLTTYDWSPSIPGLVAVGTSTGVVNLLRVDDDSNDYLELGLKMSRTCHAVAFNTAGKLAVALDRVRSDNCLQIWDVTRMSAMDSPIAGFSSDIEPFSEPTDRLEPSVSVSSVKFFEDNPSVLVAGIKGQGLRIHDLREQSHGSTIHFATKCCNNLAIDYADQNYFASSALDQPGVMVWDRRATGRQDASASYLEAVERDGVPWGGALRLDRAVEMEADPALMDSKNSFIRSLRFNRDHPGMLAVLSRTGQLKVMSTRHEYVEADVRFEGSPELLEVRKSSEMDPLCVEPGQRNNKIVSFDWITLSSPVLQPRMIVLRASGSFDVLETPSFTSEYPFKLVPWQPPHRGLEEGGAYLEAMEFEPSQARSLLAPLFTEQALSDTPIFGPGKSSLDDLVEKALTSSPDVGPLVQVEDAGDNNLTLSLPQLGSLADKVTALRLASEETLHGHDALGAKNATSLQPGGEPLSQLERHERLLTATRNITRYSSKAQLTLDHIMLFRAKENYLFNYERNQEIVADDPWLRDVWAWVAGAADAASDGGMMSHPLDIGYMGVYTIWANNLGSKPQARLSDNSPVPDTVGWERCLNAIVKSLGIPKYDGVETKRPHHREICLEICSWGRSYDSKFENAHSISSLTRESTWHTMAAAQALFRGDTKEAVQVLKKASTEHPELLFVSLALQLIGKNENASAKEALDFDEKVASKTDPYLRAISSIIATGDWATIANQRSLPLRDRVFVAVRNFSDDALTAWLKREVSTAIETGDIEGIVLTGITDPLVDILARYVQKFNDYQTATLLLSICAPRFIDDIRAAAFRTAYRAYLQRHHAFFLRAKFDVESTKRSKHHGRPTLRPPSRQIALRCVYCDAETSLNAHNSNTSGGHSGSGSGSFGGGGTARGGGAEAQTNPFTDKMVVAGISCPNCKRHLPRCVVCLEIVGMPRSDRPELAKDAEVRLAARFPTFCLKCEHVLHLDHARQWFKRHQECPVPECRCKCNFRANPELNYQ</sequence>
<reference evidence="7" key="1">
    <citation type="journal article" date="2023" name="Mol. Phylogenet. Evol.">
        <title>Genome-scale phylogeny and comparative genomics of the fungal order Sordariales.</title>
        <authorList>
            <person name="Hensen N."/>
            <person name="Bonometti L."/>
            <person name="Westerberg I."/>
            <person name="Brannstrom I.O."/>
            <person name="Guillou S."/>
            <person name="Cros-Aarteil S."/>
            <person name="Calhoun S."/>
            <person name="Haridas S."/>
            <person name="Kuo A."/>
            <person name="Mondo S."/>
            <person name="Pangilinan J."/>
            <person name="Riley R."/>
            <person name="LaButti K."/>
            <person name="Andreopoulos B."/>
            <person name="Lipzen A."/>
            <person name="Chen C."/>
            <person name="Yan M."/>
            <person name="Daum C."/>
            <person name="Ng V."/>
            <person name="Clum A."/>
            <person name="Steindorff A."/>
            <person name="Ohm R.A."/>
            <person name="Martin F."/>
            <person name="Silar P."/>
            <person name="Natvig D.O."/>
            <person name="Lalanne C."/>
            <person name="Gautier V."/>
            <person name="Ament-Velasquez S.L."/>
            <person name="Kruys A."/>
            <person name="Hutchinson M.I."/>
            <person name="Powell A.J."/>
            <person name="Barry K."/>
            <person name="Miller A.N."/>
            <person name="Grigoriev I.V."/>
            <person name="Debuchy R."/>
            <person name="Gladieux P."/>
            <person name="Hiltunen Thoren M."/>
            <person name="Johannesson H."/>
        </authorList>
    </citation>
    <scope>NUCLEOTIDE SEQUENCE</scope>
    <source>
        <strain evidence="7">CBS 314.62</strain>
    </source>
</reference>
<feature type="compositionally biased region" description="Gly residues" evidence="4">
    <location>
        <begin position="933"/>
        <end position="953"/>
    </location>
</feature>
<evidence type="ECO:0000313" key="7">
    <source>
        <dbReference type="EMBL" id="KAK3692544.1"/>
    </source>
</evidence>
<feature type="domain" description="GATOR2 complex protein MIO zinc-ribbon like" evidence="5">
    <location>
        <begin position="970"/>
        <end position="1046"/>
    </location>
</feature>
<dbReference type="GO" id="GO:1904263">
    <property type="term" value="P:positive regulation of TORC1 signaling"/>
    <property type="evidence" value="ECO:0007669"/>
    <property type="project" value="TreeGrafter"/>
</dbReference>
<protein>
    <submittedName>
        <fullName evidence="7">Uncharacterized protein</fullName>
    </submittedName>
</protein>
<feature type="domain" description="MIOS-like alpha-solenoid" evidence="6">
    <location>
        <begin position="554"/>
        <end position="793"/>
    </location>
</feature>
<dbReference type="Proteomes" id="UP001270362">
    <property type="component" value="Unassembled WGS sequence"/>
</dbReference>
<dbReference type="InterPro" id="IPR049092">
    <property type="entry name" value="MIOS_a-sol"/>
</dbReference>
<reference evidence="7" key="2">
    <citation type="submission" date="2023-06" db="EMBL/GenBank/DDBJ databases">
        <authorList>
            <consortium name="Lawrence Berkeley National Laboratory"/>
            <person name="Haridas S."/>
            <person name="Hensen N."/>
            <person name="Bonometti L."/>
            <person name="Westerberg I."/>
            <person name="Brannstrom I.O."/>
            <person name="Guillou S."/>
            <person name="Cros-Aarteil S."/>
            <person name="Calhoun S."/>
            <person name="Kuo A."/>
            <person name="Mondo S."/>
            <person name="Pangilinan J."/>
            <person name="Riley R."/>
            <person name="Labutti K."/>
            <person name="Andreopoulos B."/>
            <person name="Lipzen A."/>
            <person name="Chen C."/>
            <person name="Yanf M."/>
            <person name="Daum C."/>
            <person name="Ng V."/>
            <person name="Clum A."/>
            <person name="Steindorff A."/>
            <person name="Ohm R."/>
            <person name="Martin F."/>
            <person name="Silar P."/>
            <person name="Natvig D."/>
            <person name="Lalanne C."/>
            <person name="Gautier V."/>
            <person name="Ament-Velasquez S.L."/>
            <person name="Kruys A."/>
            <person name="Hutchinson M.I."/>
            <person name="Powell A.J."/>
            <person name="Barry K."/>
            <person name="Miller A.N."/>
            <person name="Grigoriev I.V."/>
            <person name="Debuchy R."/>
            <person name="Gladieux P."/>
            <person name="Thoren M.H."/>
            <person name="Johannesson H."/>
        </authorList>
    </citation>
    <scope>NUCLEOTIDE SEQUENCE</scope>
    <source>
        <strain evidence="7">CBS 314.62</strain>
    </source>
</reference>
<proteinExistence type="inferred from homology"/>
<gene>
    <name evidence="7" type="ORF">B0T22DRAFT_16669</name>
</gene>
<dbReference type="FunFam" id="2.130.10.10:FF:001167">
    <property type="entry name" value="Uncharacterized protein"/>
    <property type="match status" value="1"/>
</dbReference>
<evidence type="ECO:0000259" key="5">
    <source>
        <dbReference type="Pfam" id="PF17034"/>
    </source>
</evidence>
<keyword evidence="8" id="KW-1185">Reference proteome</keyword>
<dbReference type="InterPro" id="IPR031488">
    <property type="entry name" value="Zn_ribbon_mio"/>
</dbReference>
<keyword evidence="2" id="KW-0853">WD repeat</keyword>
<feature type="region of interest" description="Disordered" evidence="4">
    <location>
        <begin position="928"/>
        <end position="956"/>
    </location>
</feature>
<dbReference type="Gene3D" id="2.130.10.10">
    <property type="entry name" value="YVTN repeat-like/Quinoprotein amine dehydrogenase"/>
    <property type="match status" value="1"/>
</dbReference>
<evidence type="ECO:0000256" key="4">
    <source>
        <dbReference type="SAM" id="MobiDB-lite"/>
    </source>
</evidence>